<dbReference type="GO" id="GO:0051536">
    <property type="term" value="F:iron-sulfur cluster binding"/>
    <property type="evidence" value="ECO:0007669"/>
    <property type="project" value="UniProtKB-KW"/>
</dbReference>
<dbReference type="SUPFAM" id="SSF56821">
    <property type="entry name" value="Prismane protein-like"/>
    <property type="match status" value="1"/>
</dbReference>
<evidence type="ECO:0000313" key="6">
    <source>
        <dbReference type="EMBL" id="CAE0265118.1"/>
    </source>
</evidence>
<keyword evidence="2" id="KW-0479">Metal-binding</keyword>
<dbReference type="NCBIfam" id="NF003658">
    <property type="entry name" value="PRK05290.1"/>
    <property type="match status" value="1"/>
</dbReference>
<dbReference type="AlphaFoldDB" id="A0A7S3GFY8"/>
<dbReference type="NCBIfam" id="TIGR01703">
    <property type="entry name" value="hybrid_clust"/>
    <property type="match status" value="1"/>
</dbReference>
<accession>A0A7S3GFY8</accession>
<evidence type="ECO:0000256" key="5">
    <source>
        <dbReference type="ARBA" id="ARBA00023014"/>
    </source>
</evidence>
<dbReference type="InterPro" id="IPR004137">
    <property type="entry name" value="HCP/CODH"/>
</dbReference>
<dbReference type="GO" id="GO:0046872">
    <property type="term" value="F:metal ion binding"/>
    <property type="evidence" value="ECO:0007669"/>
    <property type="project" value="UniProtKB-KW"/>
</dbReference>
<dbReference type="PANTHER" id="PTHR30109:SF0">
    <property type="entry name" value="HYDROXYLAMINE REDUCTASE"/>
    <property type="match status" value="1"/>
</dbReference>
<organism evidence="6">
    <name type="scientific">Palpitomonas bilix</name>
    <dbReference type="NCBI Taxonomy" id="652834"/>
    <lineage>
        <taxon>Eukaryota</taxon>
        <taxon>Eukaryota incertae sedis</taxon>
    </lineage>
</organism>
<reference evidence="6" key="1">
    <citation type="submission" date="2021-01" db="EMBL/GenBank/DDBJ databases">
        <authorList>
            <person name="Corre E."/>
            <person name="Pelletier E."/>
            <person name="Niang G."/>
            <person name="Scheremetjew M."/>
            <person name="Finn R."/>
            <person name="Kale V."/>
            <person name="Holt S."/>
            <person name="Cochrane G."/>
            <person name="Meng A."/>
            <person name="Brown T."/>
            <person name="Cohen L."/>
        </authorList>
    </citation>
    <scope>NUCLEOTIDE SEQUENCE</scope>
    <source>
        <strain evidence="6">NIES-2562</strain>
    </source>
</reference>
<gene>
    <name evidence="6" type="ORF">PBIL07802_LOCUS27454</name>
</gene>
<dbReference type="FunFam" id="1.20.1270.20:FF:000001">
    <property type="entry name" value="Hydroxylamine reductase"/>
    <property type="match status" value="1"/>
</dbReference>
<keyword evidence="1" id="KW-0963">Cytoplasm</keyword>
<name>A0A7S3GFY8_9EUKA</name>
<evidence type="ECO:0008006" key="7">
    <source>
        <dbReference type="Google" id="ProtNLM"/>
    </source>
</evidence>
<keyword evidence="5" id="KW-0411">Iron-sulfur</keyword>
<dbReference type="InterPro" id="IPR011254">
    <property type="entry name" value="Prismane-like_sf"/>
</dbReference>
<evidence type="ECO:0000256" key="1">
    <source>
        <dbReference type="ARBA" id="ARBA00022490"/>
    </source>
</evidence>
<dbReference type="InterPro" id="IPR016100">
    <property type="entry name" value="Prismane_a-bundle"/>
</dbReference>
<dbReference type="GO" id="GO:0050418">
    <property type="term" value="F:hydroxylamine reductase activity"/>
    <property type="evidence" value="ECO:0007669"/>
    <property type="project" value="TreeGrafter"/>
</dbReference>
<keyword evidence="4" id="KW-0408">Iron</keyword>
<dbReference type="GO" id="GO:0005737">
    <property type="term" value="C:cytoplasm"/>
    <property type="evidence" value="ECO:0007669"/>
    <property type="project" value="InterPro"/>
</dbReference>
<protein>
    <recommendedName>
        <fullName evidence="7">Hydroxylamine reductase</fullName>
    </recommendedName>
</protein>
<dbReference type="InterPro" id="IPR016099">
    <property type="entry name" value="Prismane-like_a/b-sand"/>
</dbReference>
<sequence>MVYSSSSSPTPFIPVFDTMLRQTLSFARGLPRLAPAFSRSLPRATQAMRAAAALPRVFSSSSFVQSRSDFSAEAQPDMFCFQCEQTENTKGCTAVGVCGKTPETAALQDLLVFNLKGLGEMIKAARGSVDQAKLNEMSRYAMLALFSTMTNVNFNSDDMITYLKQCAEYKQELAAHVTPSSAQASWTMPEKVDPTMLVLEGKSIGVLTRADTLAEEVLGLQELVTYGLKGLCAYAHHASVMGKESQEVLDFVADSLAFLTTPEAQDINSLLATTLDVGKHNITAMALLDEGHTETYGHPEPTEVRTTPVSGKCILVSGHDIHDLEKVLQATEGKGINVYTHGELLPANSYPHLKKYSHLVGNFGGAWQNQKVDFAKFPGAILLTSNCLVEPKKRYANRIFTTGPVGFEGVPHIENDFTPLVEAAMKEAGFASTAEDKKPLTIGFGRNTVAAALPTILDTVKAGALRHIFLIGGCDGSEGERSYFTDLAKESPSDSIILTLGCGKYRVNNLDLGNIGPFPRVLDMGQCNDAYSAVQVATALSSALGVGLNDLPLTLALSWFEQKAVAVLLSLLHLNVKNIYIGPHLPAFVRPQALGILVEKFGLRPVNTASPSSDLKEMLQPKA</sequence>
<proteinExistence type="inferred from homology"/>
<evidence type="ECO:0000256" key="3">
    <source>
        <dbReference type="ARBA" id="ARBA00023002"/>
    </source>
</evidence>
<dbReference type="InterPro" id="IPR010048">
    <property type="entry name" value="Hydroxylam_reduct"/>
</dbReference>
<dbReference type="GO" id="GO:0042542">
    <property type="term" value="P:response to hydrogen peroxide"/>
    <property type="evidence" value="ECO:0007669"/>
    <property type="project" value="TreeGrafter"/>
</dbReference>
<dbReference type="Pfam" id="PF03063">
    <property type="entry name" value="Prismane"/>
    <property type="match status" value="1"/>
</dbReference>
<dbReference type="EMBL" id="HBIB01041925">
    <property type="protein sequence ID" value="CAE0265118.1"/>
    <property type="molecule type" value="Transcribed_RNA"/>
</dbReference>
<dbReference type="PANTHER" id="PTHR30109">
    <property type="entry name" value="HYDROXYLAMINE REDUCTASE"/>
    <property type="match status" value="1"/>
</dbReference>
<dbReference type="GO" id="GO:0004601">
    <property type="term" value="F:peroxidase activity"/>
    <property type="evidence" value="ECO:0007669"/>
    <property type="project" value="TreeGrafter"/>
</dbReference>
<dbReference type="HAMAP" id="MF_00069">
    <property type="entry name" value="Hydroxylam_reduct"/>
    <property type="match status" value="1"/>
</dbReference>
<evidence type="ECO:0000256" key="4">
    <source>
        <dbReference type="ARBA" id="ARBA00023004"/>
    </source>
</evidence>
<keyword evidence="3" id="KW-0560">Oxidoreductase</keyword>
<dbReference type="Gene3D" id="1.20.1270.20">
    <property type="match status" value="2"/>
</dbReference>
<evidence type="ECO:0000256" key="2">
    <source>
        <dbReference type="ARBA" id="ARBA00022723"/>
    </source>
</evidence>
<dbReference type="Gene3D" id="3.40.50.2030">
    <property type="match status" value="2"/>
</dbReference>